<name>A0ABU0E001_9FIRM</name>
<sequence>MKHSLTISDKYDDIINLPHHQSKAHPQMSIYNRAAQFSPFAALTGYEDAIMEKARLTKKRPELDENEIAYINEQLVIIQNQLDSKPIITISYFEYDNKKGGGSIITKQGIIKKINTDEYHILLQDNTFIPIDYILRIDFTEDDFEIPTINQ</sequence>
<dbReference type="EMBL" id="JAUSUR010000001">
    <property type="protein sequence ID" value="MDQ0360021.1"/>
    <property type="molecule type" value="Genomic_DNA"/>
</dbReference>
<comment type="caution">
    <text evidence="1">The sequence shown here is derived from an EMBL/GenBank/DDBJ whole genome shotgun (WGS) entry which is preliminary data.</text>
</comment>
<dbReference type="Proteomes" id="UP001230220">
    <property type="component" value="Unassembled WGS sequence"/>
</dbReference>
<organism evidence="1 2">
    <name type="scientific">Breznakia pachnodae</name>
    <dbReference type="NCBI Taxonomy" id="265178"/>
    <lineage>
        <taxon>Bacteria</taxon>
        <taxon>Bacillati</taxon>
        <taxon>Bacillota</taxon>
        <taxon>Erysipelotrichia</taxon>
        <taxon>Erysipelotrichales</taxon>
        <taxon>Erysipelotrichaceae</taxon>
        <taxon>Breznakia</taxon>
    </lineage>
</organism>
<evidence type="ECO:0000313" key="1">
    <source>
        <dbReference type="EMBL" id="MDQ0360021.1"/>
    </source>
</evidence>
<keyword evidence="2" id="KW-1185">Reference proteome</keyword>
<evidence type="ECO:0008006" key="3">
    <source>
        <dbReference type="Google" id="ProtNLM"/>
    </source>
</evidence>
<dbReference type="RefSeq" id="WP_307405600.1">
    <property type="nucleotide sequence ID" value="NZ_JAUSUR010000001.1"/>
</dbReference>
<proteinExistence type="predicted"/>
<evidence type="ECO:0000313" key="2">
    <source>
        <dbReference type="Proteomes" id="UP001230220"/>
    </source>
</evidence>
<protein>
    <recommendedName>
        <fullName evidence="3">YolD-like protein</fullName>
    </recommendedName>
</protein>
<gene>
    <name evidence="1" type="ORF">J2S15_000752</name>
</gene>
<accession>A0ABU0E001</accession>
<reference evidence="1 2" key="1">
    <citation type="submission" date="2023-07" db="EMBL/GenBank/DDBJ databases">
        <title>Genomic Encyclopedia of Type Strains, Phase IV (KMG-IV): sequencing the most valuable type-strain genomes for metagenomic binning, comparative biology and taxonomic classification.</title>
        <authorList>
            <person name="Goeker M."/>
        </authorList>
    </citation>
    <scope>NUCLEOTIDE SEQUENCE [LARGE SCALE GENOMIC DNA]</scope>
    <source>
        <strain evidence="1 2">DSM 16784</strain>
    </source>
</reference>